<gene>
    <name evidence="5" type="primary">ERG3_4</name>
    <name evidence="5" type="ORF">A4A49_35272</name>
</gene>
<dbReference type="EMBL" id="MJEQ01037184">
    <property type="protein sequence ID" value="OIT06919.1"/>
    <property type="molecule type" value="Genomic_DNA"/>
</dbReference>
<accession>A0A1J6JB36</accession>
<keyword evidence="2" id="KW-0106">Calcium</keyword>
<proteinExistence type="predicted"/>
<dbReference type="STRING" id="49451.A0A1J6JB36"/>
<dbReference type="OMA" id="EITVRIM"/>
<reference evidence="5" key="1">
    <citation type="submission" date="2016-11" db="EMBL/GenBank/DDBJ databases">
        <title>The genome of Nicotiana attenuata.</title>
        <authorList>
            <person name="Xu S."/>
            <person name="Brockmoeller T."/>
            <person name="Gaquerel E."/>
            <person name="Navarro A."/>
            <person name="Kuhl H."/>
            <person name="Gase K."/>
            <person name="Ling Z."/>
            <person name="Zhou W."/>
            <person name="Kreitzer C."/>
            <person name="Stanke M."/>
            <person name="Tang H."/>
            <person name="Lyons E."/>
            <person name="Pandey P."/>
            <person name="Pandey S.P."/>
            <person name="Timmermann B."/>
            <person name="Baldwin I.T."/>
        </authorList>
    </citation>
    <scope>NUCLEOTIDE SEQUENCE [LARGE SCALE GENOMIC DNA]</scope>
    <source>
        <strain evidence="5">UT</strain>
    </source>
</reference>
<feature type="compositionally biased region" description="Basic and acidic residues" evidence="3">
    <location>
        <begin position="188"/>
        <end position="210"/>
    </location>
</feature>
<keyword evidence="6" id="KW-1185">Reference proteome</keyword>
<comment type="caution">
    <text evidence="5">The sequence shown here is derived from an EMBL/GenBank/DDBJ whole genome shotgun (WGS) entry which is preliminary data.</text>
</comment>
<dbReference type="Proteomes" id="UP000187609">
    <property type="component" value="Unassembled WGS sequence"/>
</dbReference>
<evidence type="ECO:0000256" key="1">
    <source>
        <dbReference type="ARBA" id="ARBA00022723"/>
    </source>
</evidence>
<dbReference type="Pfam" id="PF00168">
    <property type="entry name" value="C2"/>
    <property type="match status" value="1"/>
</dbReference>
<name>A0A1J6JB36_NICAT</name>
<organism evidence="5 6">
    <name type="scientific">Nicotiana attenuata</name>
    <name type="common">Coyote tobacco</name>
    <dbReference type="NCBI Taxonomy" id="49451"/>
    <lineage>
        <taxon>Eukaryota</taxon>
        <taxon>Viridiplantae</taxon>
        <taxon>Streptophyta</taxon>
        <taxon>Embryophyta</taxon>
        <taxon>Tracheophyta</taxon>
        <taxon>Spermatophyta</taxon>
        <taxon>Magnoliopsida</taxon>
        <taxon>eudicotyledons</taxon>
        <taxon>Gunneridae</taxon>
        <taxon>Pentapetalae</taxon>
        <taxon>asterids</taxon>
        <taxon>lamiids</taxon>
        <taxon>Solanales</taxon>
        <taxon>Solanaceae</taxon>
        <taxon>Nicotianoideae</taxon>
        <taxon>Nicotianeae</taxon>
        <taxon>Nicotiana</taxon>
    </lineage>
</organism>
<dbReference type="GeneID" id="109223081"/>
<dbReference type="PANTHER" id="PTHR46502">
    <property type="entry name" value="C2 DOMAIN-CONTAINING"/>
    <property type="match status" value="1"/>
</dbReference>
<dbReference type="PANTHER" id="PTHR46502:SF9">
    <property type="entry name" value="ELICITOR-RESPONSIVE PROTEIN 3-LIKE"/>
    <property type="match status" value="1"/>
</dbReference>
<evidence type="ECO:0000259" key="4">
    <source>
        <dbReference type="PROSITE" id="PS50004"/>
    </source>
</evidence>
<feature type="domain" description="C2" evidence="4">
    <location>
        <begin position="1"/>
        <end position="103"/>
    </location>
</feature>
<feature type="compositionally biased region" description="Basic and acidic residues" evidence="3">
    <location>
        <begin position="142"/>
        <end position="151"/>
    </location>
</feature>
<evidence type="ECO:0000256" key="3">
    <source>
        <dbReference type="SAM" id="MobiDB-lite"/>
    </source>
</evidence>
<sequence>MPTGTLEVILGNAKGLEDQNWLTSMNPYVVITCRTQEKESSVASGEGSEPEWNETFLFTISQGVEEITLRIMDKDTFSSDDFVGEATISLHEVFREREVPTRSYNVVKDEEYCGEIKLGLTFTAELDSKRGCDEEGYGGRRQSRDEYRGSDEDNNGGRRKSRDDFSGSDEDNHGGRRKSRDNYNGSDEDNHGGRRKSRDDCNGSDEDNHSGRRNSRNDYSGSDDDNHGGRRKSRDNYSGSDEDNHGGRRKSREDYNGSNEDNYGGYRESRDDY</sequence>
<feature type="compositionally biased region" description="Basic and acidic residues" evidence="3">
    <location>
        <begin position="161"/>
        <end position="174"/>
    </location>
</feature>
<dbReference type="Gramene" id="OIT06919">
    <property type="protein sequence ID" value="OIT06919"/>
    <property type="gene ID" value="A4A49_35272"/>
</dbReference>
<feature type="compositionally biased region" description="Basic and acidic residues" evidence="3">
    <location>
        <begin position="242"/>
        <end position="255"/>
    </location>
</feature>
<dbReference type="SMART" id="SM00239">
    <property type="entry name" value="C2"/>
    <property type="match status" value="1"/>
</dbReference>
<dbReference type="GO" id="GO:0046872">
    <property type="term" value="F:metal ion binding"/>
    <property type="evidence" value="ECO:0007669"/>
    <property type="project" value="UniProtKB-KW"/>
</dbReference>
<dbReference type="InterPro" id="IPR035892">
    <property type="entry name" value="C2_domain_sf"/>
</dbReference>
<dbReference type="SUPFAM" id="SSF49562">
    <property type="entry name" value="C2 domain (Calcium/lipid-binding domain, CaLB)"/>
    <property type="match status" value="1"/>
</dbReference>
<feature type="region of interest" description="Disordered" evidence="3">
    <location>
        <begin position="130"/>
        <end position="273"/>
    </location>
</feature>
<keyword evidence="1" id="KW-0479">Metal-binding</keyword>
<evidence type="ECO:0000313" key="5">
    <source>
        <dbReference type="EMBL" id="OIT06919.1"/>
    </source>
</evidence>
<evidence type="ECO:0000313" key="6">
    <source>
        <dbReference type="Proteomes" id="UP000187609"/>
    </source>
</evidence>
<dbReference type="SMR" id="A0A1J6JB36"/>
<dbReference type="Gene3D" id="2.60.40.150">
    <property type="entry name" value="C2 domain"/>
    <property type="match status" value="1"/>
</dbReference>
<dbReference type="InterPro" id="IPR000008">
    <property type="entry name" value="C2_dom"/>
</dbReference>
<evidence type="ECO:0000256" key="2">
    <source>
        <dbReference type="ARBA" id="ARBA00022837"/>
    </source>
</evidence>
<dbReference type="PROSITE" id="PS50004">
    <property type="entry name" value="C2"/>
    <property type="match status" value="1"/>
</dbReference>
<protein>
    <submittedName>
        <fullName evidence="5">Elicitor-responsive protein 3</fullName>
    </submittedName>
</protein>
<dbReference type="KEGG" id="nau:109223081"/>
<dbReference type="OrthoDB" id="419768at2759"/>
<dbReference type="AlphaFoldDB" id="A0A1J6JB36"/>